<feature type="chain" id="PRO_5034009792" evidence="1">
    <location>
        <begin position="20"/>
        <end position="164"/>
    </location>
</feature>
<dbReference type="Pfam" id="PF03479">
    <property type="entry name" value="PCC"/>
    <property type="match status" value="1"/>
</dbReference>
<protein>
    <submittedName>
        <fullName evidence="3">DNA-binding protein</fullName>
    </submittedName>
</protein>
<dbReference type="GO" id="GO:0003677">
    <property type="term" value="F:DNA binding"/>
    <property type="evidence" value="ECO:0007669"/>
    <property type="project" value="UniProtKB-KW"/>
</dbReference>
<evidence type="ECO:0000256" key="1">
    <source>
        <dbReference type="SAM" id="SignalP"/>
    </source>
</evidence>
<accession>A0A8H2QJF9</accession>
<evidence type="ECO:0000259" key="2">
    <source>
        <dbReference type="PROSITE" id="PS51742"/>
    </source>
</evidence>
<gene>
    <name evidence="3" type="ORF">ES676_07400</name>
</gene>
<dbReference type="SUPFAM" id="SSF117856">
    <property type="entry name" value="AF0104/ALDC/Ptd012-like"/>
    <property type="match status" value="1"/>
</dbReference>
<dbReference type="EMBL" id="VSKM01000006">
    <property type="protein sequence ID" value="TYB74494.1"/>
    <property type="molecule type" value="Genomic_DNA"/>
</dbReference>
<dbReference type="InterPro" id="IPR025707">
    <property type="entry name" value="DNA_bp_PD1"/>
</dbReference>
<dbReference type="RefSeq" id="WP_148369690.1">
    <property type="nucleotide sequence ID" value="NZ_VSKM01000006.1"/>
</dbReference>
<comment type="caution">
    <text evidence="3">The sequence shown here is derived from an EMBL/GenBank/DDBJ whole genome shotgun (WGS) entry which is preliminary data.</text>
</comment>
<dbReference type="PANTHER" id="PTHR34988:SF1">
    <property type="entry name" value="DNA-BINDING PROTEIN"/>
    <property type="match status" value="1"/>
</dbReference>
<proteinExistence type="predicted"/>
<name>A0A8H2QJF9_9FLAO</name>
<sequence length="164" mass="18355">MKRSILIVLCFAVSFLANAQSNSKLYTYKQFGNKYVVSIQNHAEITKAITAFVEEHNIKAGTISGLGAVSEATLRFFDPATKEFVDKTFTEQMEITNLTGNISQQNDNHYIHMHVTLGRNDYTALAGHLLTAKINGAGEFVIESFDGTVNRYYDENIGLNLYNF</sequence>
<dbReference type="InterPro" id="IPR005175">
    <property type="entry name" value="PPC_dom"/>
</dbReference>
<keyword evidence="3" id="KW-0238">DNA-binding</keyword>
<dbReference type="Proteomes" id="UP000323324">
    <property type="component" value="Unassembled WGS sequence"/>
</dbReference>
<dbReference type="AlphaFoldDB" id="A0A8H2QJF9"/>
<dbReference type="CDD" id="cd11378">
    <property type="entry name" value="DUF296"/>
    <property type="match status" value="1"/>
</dbReference>
<organism evidence="3 4">
    <name type="scientific">Bizionia saleffrena</name>
    <dbReference type="NCBI Taxonomy" id="291189"/>
    <lineage>
        <taxon>Bacteria</taxon>
        <taxon>Pseudomonadati</taxon>
        <taxon>Bacteroidota</taxon>
        <taxon>Flavobacteriia</taxon>
        <taxon>Flavobacteriales</taxon>
        <taxon>Flavobacteriaceae</taxon>
        <taxon>Bizionia</taxon>
    </lineage>
</organism>
<evidence type="ECO:0000313" key="3">
    <source>
        <dbReference type="EMBL" id="TYB74494.1"/>
    </source>
</evidence>
<reference evidence="3 4" key="1">
    <citation type="submission" date="2019-08" db="EMBL/GenBank/DDBJ databases">
        <title>Genomes of Antarctic Bizionia species.</title>
        <authorList>
            <person name="Bowman J.P."/>
        </authorList>
    </citation>
    <scope>NUCLEOTIDE SEQUENCE [LARGE SCALE GENOMIC DNA]</scope>
    <source>
        <strain evidence="3 4">HFD</strain>
    </source>
</reference>
<keyword evidence="1" id="KW-0732">Signal</keyword>
<dbReference type="PANTHER" id="PTHR34988">
    <property type="entry name" value="PROTEIN, PUTATIVE-RELATED"/>
    <property type="match status" value="1"/>
</dbReference>
<feature type="signal peptide" evidence="1">
    <location>
        <begin position="1"/>
        <end position="19"/>
    </location>
</feature>
<dbReference type="PROSITE" id="PS51742">
    <property type="entry name" value="PPC"/>
    <property type="match status" value="1"/>
</dbReference>
<evidence type="ECO:0000313" key="4">
    <source>
        <dbReference type="Proteomes" id="UP000323324"/>
    </source>
</evidence>
<dbReference type="Gene3D" id="3.30.1330.80">
    <property type="entry name" value="Hypothetical protein, similar to alpha- acetolactate decarboxylase, domain 2"/>
    <property type="match status" value="1"/>
</dbReference>
<dbReference type="PIRSF" id="PIRSF016702">
    <property type="entry name" value="DNA_bp_PD1"/>
    <property type="match status" value="1"/>
</dbReference>
<feature type="domain" description="PPC" evidence="2">
    <location>
        <begin position="29"/>
        <end position="164"/>
    </location>
</feature>
<keyword evidence="4" id="KW-1185">Reference proteome</keyword>